<accession>A0A9Q0MXM3</accession>
<reference evidence="3" key="1">
    <citation type="submission" date="2022-07" db="EMBL/GenBank/DDBJ databases">
        <authorList>
            <person name="Trinca V."/>
            <person name="Uliana J.V.C."/>
            <person name="Torres T.T."/>
            <person name="Ward R.J."/>
            <person name="Monesi N."/>
        </authorList>
    </citation>
    <scope>NUCLEOTIDE SEQUENCE</scope>
    <source>
        <strain evidence="3">HSMRA1968</strain>
        <tissue evidence="3">Whole embryos</tissue>
    </source>
</reference>
<dbReference type="Proteomes" id="UP001151699">
    <property type="component" value="Chromosome X"/>
</dbReference>
<keyword evidence="4" id="KW-1185">Reference proteome</keyword>
<protein>
    <submittedName>
        <fullName evidence="3">Uncharacterized protein</fullName>
    </submittedName>
</protein>
<organism evidence="3 4">
    <name type="scientific">Pseudolycoriella hygida</name>
    <dbReference type="NCBI Taxonomy" id="35572"/>
    <lineage>
        <taxon>Eukaryota</taxon>
        <taxon>Metazoa</taxon>
        <taxon>Ecdysozoa</taxon>
        <taxon>Arthropoda</taxon>
        <taxon>Hexapoda</taxon>
        <taxon>Insecta</taxon>
        <taxon>Pterygota</taxon>
        <taxon>Neoptera</taxon>
        <taxon>Endopterygota</taxon>
        <taxon>Diptera</taxon>
        <taxon>Nematocera</taxon>
        <taxon>Sciaroidea</taxon>
        <taxon>Sciaridae</taxon>
        <taxon>Pseudolycoriella</taxon>
    </lineage>
</organism>
<evidence type="ECO:0000256" key="1">
    <source>
        <dbReference type="ARBA" id="ARBA00022729"/>
    </source>
</evidence>
<feature type="transmembrane region" description="Helical" evidence="2">
    <location>
        <begin position="21"/>
        <end position="39"/>
    </location>
</feature>
<gene>
    <name evidence="3" type="ORF">Bhyg_11222</name>
</gene>
<dbReference type="Gene3D" id="2.70.220.10">
    <property type="entry name" value="Ganglioside GM2 activator"/>
    <property type="match status" value="1"/>
</dbReference>
<keyword evidence="2" id="KW-0812">Transmembrane</keyword>
<keyword evidence="1" id="KW-0732">Signal</keyword>
<evidence type="ECO:0000313" key="3">
    <source>
        <dbReference type="EMBL" id="KAJ6638487.1"/>
    </source>
</evidence>
<evidence type="ECO:0000313" key="4">
    <source>
        <dbReference type="Proteomes" id="UP001151699"/>
    </source>
</evidence>
<keyword evidence="2" id="KW-0472">Membrane</keyword>
<dbReference type="InterPro" id="IPR036846">
    <property type="entry name" value="GM2-AP_sf"/>
</dbReference>
<evidence type="ECO:0000256" key="2">
    <source>
        <dbReference type="SAM" id="Phobius"/>
    </source>
</evidence>
<sequence>MFFGFTSSTKSVKGNLKKMKVLLCYMFLSFCIFTVAPTLQVTMNGPFESCPDLKNTKLELTGLKFIQKTDNDFTLNGKYVIKETINGPISLKINSKKYERGTWVNSMLNQNIQDLCSEMEKEEKQDEWIRMFQEWTANKKCPFVKKQGEYKDFYVFNSKNAPDILPPNIYGKYKSEARFYQTINGDLMEFGCFIVYLELANF</sequence>
<keyword evidence="2" id="KW-1133">Transmembrane helix</keyword>
<dbReference type="OrthoDB" id="7358562at2759"/>
<dbReference type="EMBL" id="WJQU01000003">
    <property type="protein sequence ID" value="KAJ6638487.1"/>
    <property type="molecule type" value="Genomic_DNA"/>
</dbReference>
<dbReference type="AlphaFoldDB" id="A0A9Q0MXM3"/>
<proteinExistence type="predicted"/>
<name>A0A9Q0MXM3_9DIPT</name>
<comment type="caution">
    <text evidence="3">The sequence shown here is derived from an EMBL/GenBank/DDBJ whole genome shotgun (WGS) entry which is preliminary data.</text>
</comment>